<protein>
    <recommendedName>
        <fullName evidence="3">Ferritin-like domain-containing protein</fullName>
    </recommendedName>
</protein>
<comment type="caution">
    <text evidence="1">The sequence shown here is derived from an EMBL/GenBank/DDBJ whole genome shotgun (WGS) entry which is preliminary data.</text>
</comment>
<dbReference type="RefSeq" id="WP_345252557.1">
    <property type="nucleotide sequence ID" value="NZ_BAABGY010000001.1"/>
</dbReference>
<evidence type="ECO:0008006" key="3">
    <source>
        <dbReference type="Google" id="ProtNLM"/>
    </source>
</evidence>
<dbReference type="SUPFAM" id="SSF47240">
    <property type="entry name" value="Ferritin-like"/>
    <property type="match status" value="1"/>
</dbReference>
<reference evidence="2" key="1">
    <citation type="journal article" date="2019" name="Int. J. Syst. Evol. Microbiol.">
        <title>The Global Catalogue of Microorganisms (GCM) 10K type strain sequencing project: providing services to taxonomists for standard genome sequencing and annotation.</title>
        <authorList>
            <consortium name="The Broad Institute Genomics Platform"/>
            <consortium name="The Broad Institute Genome Sequencing Center for Infectious Disease"/>
            <person name="Wu L."/>
            <person name="Ma J."/>
        </authorList>
    </citation>
    <scope>NUCLEOTIDE SEQUENCE [LARGE SCALE GENOMIC DNA]</scope>
    <source>
        <strain evidence="2">JCM 17919</strain>
    </source>
</reference>
<dbReference type="Proteomes" id="UP001501725">
    <property type="component" value="Unassembled WGS sequence"/>
</dbReference>
<accession>A0ABP8G3Z5</accession>
<organism evidence="1 2">
    <name type="scientific">Flaviaesturariibacter amylovorans</name>
    <dbReference type="NCBI Taxonomy" id="1084520"/>
    <lineage>
        <taxon>Bacteria</taxon>
        <taxon>Pseudomonadati</taxon>
        <taxon>Bacteroidota</taxon>
        <taxon>Chitinophagia</taxon>
        <taxon>Chitinophagales</taxon>
        <taxon>Chitinophagaceae</taxon>
        <taxon>Flaviaestuariibacter</taxon>
    </lineage>
</organism>
<dbReference type="Pfam" id="PF13668">
    <property type="entry name" value="Ferritin_2"/>
    <property type="match status" value="1"/>
</dbReference>
<dbReference type="EMBL" id="BAABGY010000001">
    <property type="protein sequence ID" value="GAA4316957.1"/>
    <property type="molecule type" value="Genomic_DNA"/>
</dbReference>
<keyword evidence="2" id="KW-1185">Reference proteome</keyword>
<dbReference type="InterPro" id="IPR009078">
    <property type="entry name" value="Ferritin-like_SF"/>
</dbReference>
<proteinExistence type="predicted"/>
<sequence length="289" mass="31018">MNLQNIFNDIENVDPEVYDRLDSRRNAMKRFSFIGKTLALAAIPSALGSMLKKAYGQSTGNILDVLNFALKLEYLEAEFYTRGVAASGLIPAGTPAVGALTTIRDHENAHVNFLRTAITAAGGMPIARPNFDFTAGGGSQNGPLGNLTFTNYGVFLAVAQAFEDTGVRAYKGQAGNLMSNDDVLTAALQIHSVEARHAAHIRYMRRAHMSVGAGQVKPWITRNVSHVTSGVAAVDNLVQMVYNGEEVTTQATVNIASNSNLNADRASEAFDEPLTLQQVTAIVTPFFAP</sequence>
<evidence type="ECO:0000313" key="1">
    <source>
        <dbReference type="EMBL" id="GAA4316957.1"/>
    </source>
</evidence>
<gene>
    <name evidence="1" type="ORF">GCM10023184_00400</name>
</gene>
<evidence type="ECO:0000313" key="2">
    <source>
        <dbReference type="Proteomes" id="UP001501725"/>
    </source>
</evidence>
<name>A0ABP8G3Z5_9BACT</name>